<organism evidence="5">
    <name type="scientific">viral metagenome</name>
    <dbReference type="NCBI Taxonomy" id="1070528"/>
    <lineage>
        <taxon>unclassified sequences</taxon>
        <taxon>metagenomes</taxon>
        <taxon>organismal metagenomes</taxon>
    </lineage>
</organism>
<keyword evidence="2" id="KW-0238">DNA-binding</keyword>
<dbReference type="GO" id="GO:0003677">
    <property type="term" value="F:DNA binding"/>
    <property type="evidence" value="ECO:0007669"/>
    <property type="project" value="UniProtKB-KW"/>
</dbReference>
<dbReference type="CDD" id="cd00577">
    <property type="entry name" value="PCNA"/>
    <property type="match status" value="1"/>
</dbReference>
<name>A0A6C0FBJ0_9ZZZZ</name>
<evidence type="ECO:0000256" key="2">
    <source>
        <dbReference type="ARBA" id="ARBA00023125"/>
    </source>
</evidence>
<feature type="domain" description="Proliferating cell nuclear antigen PCNA N-terminal" evidence="3">
    <location>
        <begin position="11"/>
        <end position="130"/>
    </location>
</feature>
<evidence type="ECO:0000259" key="3">
    <source>
        <dbReference type="Pfam" id="PF00705"/>
    </source>
</evidence>
<dbReference type="EMBL" id="MN738822">
    <property type="protein sequence ID" value="QHT37919.1"/>
    <property type="molecule type" value="Genomic_DNA"/>
</dbReference>
<dbReference type="GO" id="GO:0030337">
    <property type="term" value="F:DNA polymerase processivity factor activity"/>
    <property type="evidence" value="ECO:0007669"/>
    <property type="project" value="InterPro"/>
</dbReference>
<dbReference type="InterPro" id="IPR022648">
    <property type="entry name" value="Pr_cel_nuc_antig_N"/>
</dbReference>
<comment type="similarity">
    <text evidence="1">Belongs to the PCNA family.</text>
</comment>
<dbReference type="GO" id="GO:0006272">
    <property type="term" value="P:leading strand elongation"/>
    <property type="evidence" value="ECO:0007669"/>
    <property type="project" value="TreeGrafter"/>
</dbReference>
<dbReference type="GO" id="GO:0006275">
    <property type="term" value="P:regulation of DNA replication"/>
    <property type="evidence" value="ECO:0007669"/>
    <property type="project" value="InterPro"/>
</dbReference>
<dbReference type="NCBIfam" id="TIGR00590">
    <property type="entry name" value="pcna"/>
    <property type="match status" value="1"/>
</dbReference>
<dbReference type="Pfam" id="PF00705">
    <property type="entry name" value="PCNA_N"/>
    <property type="match status" value="1"/>
</dbReference>
<dbReference type="HAMAP" id="MF_00317">
    <property type="entry name" value="DNApol_clamp_arch"/>
    <property type="match status" value="1"/>
</dbReference>
<dbReference type="SUPFAM" id="SSF55979">
    <property type="entry name" value="DNA clamp"/>
    <property type="match status" value="2"/>
</dbReference>
<proteinExistence type="inferred from homology"/>
<dbReference type="InterPro" id="IPR000730">
    <property type="entry name" value="Pr_cel_nuc_antig"/>
</dbReference>
<sequence>MDIQILNPSTAECFTNLFQHIKLFTEYVNITFSKEKLYLQTMDSSRVSIVEIFLPHNWFQNYDLKNGENITIGINSTILFKVLNTRDKQQNIYLKYDNDNSDKLYIDFVSEDKTVFDKHFELPLIELDVDVMEIPEMESDADISLPSTYFAGIINQLEIFGDTIEFSCNEDKIILNSLSVESGKMTVNIDIEDITSYAINEGETMNISFSLNRLHNICMYNKLSKEVEIMLTNNFPMKITYPLNMDEAKMVFYLAPKISED</sequence>
<evidence type="ECO:0008006" key="6">
    <source>
        <dbReference type="Google" id="ProtNLM"/>
    </source>
</evidence>
<feature type="domain" description="Proliferating cell nuclear antigen PCNA C-terminal" evidence="4">
    <location>
        <begin position="134"/>
        <end position="257"/>
    </location>
</feature>
<evidence type="ECO:0000313" key="5">
    <source>
        <dbReference type="EMBL" id="QHT37919.1"/>
    </source>
</evidence>
<dbReference type="AlphaFoldDB" id="A0A6C0FBJ0"/>
<reference evidence="5" key="1">
    <citation type="journal article" date="2020" name="Nature">
        <title>Giant virus diversity and host interactions through global metagenomics.</title>
        <authorList>
            <person name="Schulz F."/>
            <person name="Roux S."/>
            <person name="Paez-Espino D."/>
            <person name="Jungbluth S."/>
            <person name="Walsh D.A."/>
            <person name="Denef V.J."/>
            <person name="McMahon K.D."/>
            <person name="Konstantinidis K.T."/>
            <person name="Eloe-Fadrosh E.A."/>
            <person name="Kyrpides N.C."/>
            <person name="Woyke T."/>
        </authorList>
    </citation>
    <scope>NUCLEOTIDE SEQUENCE</scope>
    <source>
        <strain evidence="5">GVMAG-S-ERX556049-19</strain>
    </source>
</reference>
<dbReference type="PANTHER" id="PTHR11352:SF0">
    <property type="entry name" value="PROLIFERATING CELL NUCLEAR ANTIGEN"/>
    <property type="match status" value="1"/>
</dbReference>
<dbReference type="PANTHER" id="PTHR11352">
    <property type="entry name" value="PROLIFERATING CELL NUCLEAR ANTIGEN"/>
    <property type="match status" value="1"/>
</dbReference>
<accession>A0A6C0FBJ0</accession>
<dbReference type="Gene3D" id="3.70.10.10">
    <property type="match status" value="1"/>
</dbReference>
<dbReference type="Pfam" id="PF02747">
    <property type="entry name" value="PCNA_C"/>
    <property type="match status" value="1"/>
</dbReference>
<dbReference type="InterPro" id="IPR046938">
    <property type="entry name" value="DNA_clamp_sf"/>
</dbReference>
<evidence type="ECO:0000256" key="1">
    <source>
        <dbReference type="ARBA" id="ARBA00010462"/>
    </source>
</evidence>
<dbReference type="InterPro" id="IPR022649">
    <property type="entry name" value="Pr_cel_nuc_antig_C"/>
</dbReference>
<protein>
    <recommendedName>
        <fullName evidence="6">Proliferating cell nuclear antigen PCNA N-terminal domain-containing protein</fullName>
    </recommendedName>
</protein>
<dbReference type="PRINTS" id="PR00339">
    <property type="entry name" value="PCNACYCLIN"/>
</dbReference>
<evidence type="ECO:0000259" key="4">
    <source>
        <dbReference type="Pfam" id="PF02747"/>
    </source>
</evidence>